<keyword evidence="4 11" id="KW-0028">Amino-acid biosynthesis</keyword>
<evidence type="ECO:0000256" key="10">
    <source>
        <dbReference type="ARBA" id="ARBA00048567"/>
    </source>
</evidence>
<dbReference type="GO" id="GO:0000287">
    <property type="term" value="F:magnesium ion binding"/>
    <property type="evidence" value="ECO:0007669"/>
    <property type="project" value="UniProtKB-UniRule"/>
</dbReference>
<evidence type="ECO:0000256" key="1">
    <source>
        <dbReference type="ARBA" id="ARBA00004842"/>
    </source>
</evidence>
<dbReference type="SUPFAM" id="SSF52540">
    <property type="entry name" value="P-loop containing nucleoside triphosphate hydrolases"/>
    <property type="match status" value="1"/>
</dbReference>
<keyword evidence="7 11" id="KW-0418">Kinase</keyword>
<dbReference type="InterPro" id="IPR031322">
    <property type="entry name" value="Shikimate/glucono_kinase"/>
</dbReference>
<comment type="function">
    <text evidence="11">Catalyzes the specific phosphorylation of the 3-hydroxyl group of shikimic acid using ATP as a cosubstrate.</text>
</comment>
<dbReference type="GO" id="GO:0009423">
    <property type="term" value="P:chorismate biosynthetic process"/>
    <property type="evidence" value="ECO:0007669"/>
    <property type="project" value="UniProtKB-UniRule"/>
</dbReference>
<dbReference type="EMBL" id="CP013023">
    <property type="protein sequence ID" value="ANF97645.1"/>
    <property type="molecule type" value="Genomic_DNA"/>
</dbReference>
<evidence type="ECO:0000256" key="2">
    <source>
        <dbReference type="ARBA" id="ARBA00006997"/>
    </source>
</evidence>
<sequence>MLKEVCILHQESEIQHANIILVGMMGTGKTTVGTLLAEQLSYPLVDMDTIIAEREGISVQEIFRTKGEAYFRDLESRVLDEMLQSTGQVISTGGGCVLRELNRAIMLDKGLVVALTADVDHIVGRVAGDNNRPLLAGDTRERVQTIMKERKDAYRFAHVTVDTSLLTPEEVVSHVLARYRV</sequence>
<dbReference type="PROSITE" id="PS01128">
    <property type="entry name" value="SHIKIMATE_KINASE"/>
    <property type="match status" value="1"/>
</dbReference>
<keyword evidence="8 11" id="KW-0067">ATP-binding</keyword>
<dbReference type="KEGG" id="pbv:AR543_17610"/>
<feature type="binding site" evidence="11">
    <location>
        <begin position="26"/>
        <end position="31"/>
    </location>
    <ligand>
        <name>ATP</name>
        <dbReference type="ChEBI" id="CHEBI:30616"/>
    </ligand>
</feature>
<dbReference type="CDD" id="cd00464">
    <property type="entry name" value="SK"/>
    <property type="match status" value="1"/>
</dbReference>
<reference evidence="13" key="1">
    <citation type="submission" date="2015-10" db="EMBL/GenBank/DDBJ databases">
        <title>Genome of Paenibacillus bovis sp. nov.</title>
        <authorList>
            <person name="Wu Z."/>
            <person name="Gao C."/>
            <person name="Liu Z."/>
            <person name="Zheng H."/>
        </authorList>
    </citation>
    <scope>NUCLEOTIDE SEQUENCE [LARGE SCALE GENOMIC DNA]</scope>
    <source>
        <strain evidence="13">BD3526</strain>
    </source>
</reference>
<protein>
    <recommendedName>
        <fullName evidence="3 11">Shikimate kinase</fullName>
        <shortName evidence="11">SK</shortName>
        <ecNumber evidence="3 11">2.7.1.71</ecNumber>
    </recommendedName>
</protein>
<evidence type="ECO:0000313" key="13">
    <source>
        <dbReference type="Proteomes" id="UP000078148"/>
    </source>
</evidence>
<keyword evidence="13" id="KW-1185">Reference proteome</keyword>
<comment type="cofactor">
    <cofactor evidence="11">
        <name>Mg(2+)</name>
        <dbReference type="ChEBI" id="CHEBI:18420"/>
    </cofactor>
    <text evidence="11">Binds 1 Mg(2+) ion per subunit.</text>
</comment>
<name>A0A172ZJ26_9BACL</name>
<evidence type="ECO:0000256" key="9">
    <source>
        <dbReference type="ARBA" id="ARBA00023141"/>
    </source>
</evidence>
<keyword evidence="5 11" id="KW-0808">Transferase</keyword>
<dbReference type="InterPro" id="IPR023000">
    <property type="entry name" value="Shikimate_kinase_CS"/>
</dbReference>
<dbReference type="Pfam" id="PF01202">
    <property type="entry name" value="SKI"/>
    <property type="match status" value="1"/>
</dbReference>
<dbReference type="Proteomes" id="UP000078148">
    <property type="component" value="Chromosome"/>
</dbReference>
<dbReference type="GO" id="GO:0009073">
    <property type="term" value="P:aromatic amino acid family biosynthetic process"/>
    <property type="evidence" value="ECO:0007669"/>
    <property type="project" value="UniProtKB-KW"/>
</dbReference>
<comment type="pathway">
    <text evidence="1 11">Metabolic intermediate biosynthesis; chorismate biosynthesis; chorismate from D-erythrose 4-phosphate and phosphoenolpyruvate: step 5/7.</text>
</comment>
<accession>A0A172ZJ26</accession>
<evidence type="ECO:0000256" key="3">
    <source>
        <dbReference type="ARBA" id="ARBA00012154"/>
    </source>
</evidence>
<dbReference type="EC" id="2.7.1.71" evidence="3 11"/>
<feature type="binding site" evidence="11">
    <location>
        <position position="48"/>
    </location>
    <ligand>
        <name>substrate</name>
    </ligand>
</feature>
<reference evidence="12 13" key="2">
    <citation type="journal article" date="2016" name="Int. J. Syst. Evol. Microbiol.">
        <title>Paenibacillus bovis sp. nov., isolated from raw yak (Bos grunniens) milk.</title>
        <authorList>
            <person name="Gao C."/>
            <person name="Han J."/>
            <person name="Liu Z."/>
            <person name="Xu X."/>
            <person name="Hang F."/>
            <person name="Wu Z."/>
        </authorList>
    </citation>
    <scope>NUCLEOTIDE SEQUENCE [LARGE SCALE GENOMIC DNA]</scope>
    <source>
        <strain evidence="12 13">BD3526</strain>
    </source>
</reference>
<dbReference type="InterPro" id="IPR027417">
    <property type="entry name" value="P-loop_NTPase"/>
</dbReference>
<dbReference type="HAMAP" id="MF_00109">
    <property type="entry name" value="Shikimate_kinase"/>
    <property type="match status" value="1"/>
</dbReference>
<gene>
    <name evidence="11" type="primary">aroK</name>
    <name evidence="12" type="ORF">AR543_17610</name>
</gene>
<dbReference type="InterPro" id="IPR000623">
    <property type="entry name" value="Shikimate_kinase/TSH1"/>
</dbReference>
<dbReference type="PANTHER" id="PTHR21087">
    <property type="entry name" value="SHIKIMATE KINASE"/>
    <property type="match status" value="1"/>
</dbReference>
<proteinExistence type="inferred from homology"/>
<dbReference type="AlphaFoldDB" id="A0A172ZJ26"/>
<feature type="binding site" evidence="11">
    <location>
        <position position="94"/>
    </location>
    <ligand>
        <name>substrate</name>
    </ligand>
</feature>
<keyword evidence="11" id="KW-0963">Cytoplasm</keyword>
<feature type="binding site" evidence="11">
    <location>
        <position position="72"/>
    </location>
    <ligand>
        <name>substrate</name>
    </ligand>
</feature>
<dbReference type="GO" id="GO:0008652">
    <property type="term" value="P:amino acid biosynthetic process"/>
    <property type="evidence" value="ECO:0007669"/>
    <property type="project" value="UniProtKB-KW"/>
</dbReference>
<evidence type="ECO:0000256" key="7">
    <source>
        <dbReference type="ARBA" id="ARBA00022777"/>
    </source>
</evidence>
<dbReference type="UniPathway" id="UPA00053">
    <property type="reaction ID" value="UER00088"/>
</dbReference>
<dbReference type="Gene3D" id="3.40.50.300">
    <property type="entry name" value="P-loop containing nucleotide triphosphate hydrolases"/>
    <property type="match status" value="1"/>
</dbReference>
<evidence type="ECO:0000256" key="11">
    <source>
        <dbReference type="HAMAP-Rule" id="MF_00109"/>
    </source>
</evidence>
<keyword evidence="6 11" id="KW-0547">Nucleotide-binding</keyword>
<dbReference type="GO" id="GO:0004765">
    <property type="term" value="F:shikimate kinase activity"/>
    <property type="evidence" value="ECO:0007669"/>
    <property type="project" value="UniProtKB-UniRule"/>
</dbReference>
<evidence type="ECO:0000256" key="4">
    <source>
        <dbReference type="ARBA" id="ARBA00022605"/>
    </source>
</evidence>
<evidence type="ECO:0000313" key="12">
    <source>
        <dbReference type="EMBL" id="ANF97645.1"/>
    </source>
</evidence>
<evidence type="ECO:0000256" key="6">
    <source>
        <dbReference type="ARBA" id="ARBA00022741"/>
    </source>
</evidence>
<feature type="binding site" evidence="11">
    <location>
        <position position="150"/>
    </location>
    <ligand>
        <name>substrate</name>
    </ligand>
</feature>
<feature type="binding site" evidence="11">
    <location>
        <position position="30"/>
    </location>
    <ligand>
        <name>Mg(2+)</name>
        <dbReference type="ChEBI" id="CHEBI:18420"/>
    </ligand>
</feature>
<dbReference type="GO" id="GO:0005829">
    <property type="term" value="C:cytosol"/>
    <property type="evidence" value="ECO:0007669"/>
    <property type="project" value="TreeGrafter"/>
</dbReference>
<dbReference type="PANTHER" id="PTHR21087:SF16">
    <property type="entry name" value="SHIKIMATE KINASE 1, CHLOROPLASTIC"/>
    <property type="match status" value="1"/>
</dbReference>
<keyword evidence="11" id="KW-0460">Magnesium</keyword>
<feature type="binding site" evidence="11">
    <location>
        <position position="132"/>
    </location>
    <ligand>
        <name>ATP</name>
        <dbReference type="ChEBI" id="CHEBI:30616"/>
    </ligand>
</feature>
<dbReference type="OrthoDB" id="9800332at2"/>
<keyword evidence="9 11" id="KW-0057">Aromatic amino acid biosynthesis</keyword>
<comment type="subcellular location">
    <subcellularLocation>
        <location evidence="11">Cytoplasm</location>
    </subcellularLocation>
</comment>
<dbReference type="PRINTS" id="PR01100">
    <property type="entry name" value="SHIKIMTKNASE"/>
</dbReference>
<keyword evidence="11" id="KW-0479">Metal-binding</keyword>
<evidence type="ECO:0000256" key="5">
    <source>
        <dbReference type="ARBA" id="ARBA00022679"/>
    </source>
</evidence>
<comment type="catalytic activity">
    <reaction evidence="10 11">
        <text>shikimate + ATP = 3-phosphoshikimate + ADP + H(+)</text>
        <dbReference type="Rhea" id="RHEA:13121"/>
        <dbReference type="ChEBI" id="CHEBI:15378"/>
        <dbReference type="ChEBI" id="CHEBI:30616"/>
        <dbReference type="ChEBI" id="CHEBI:36208"/>
        <dbReference type="ChEBI" id="CHEBI:145989"/>
        <dbReference type="ChEBI" id="CHEBI:456216"/>
        <dbReference type="EC" id="2.7.1.71"/>
    </reaction>
</comment>
<dbReference type="STRING" id="1616788.AR543_17610"/>
<comment type="caution">
    <text evidence="11">Lacks conserved residue(s) required for the propagation of feature annotation.</text>
</comment>
<dbReference type="GO" id="GO:0005524">
    <property type="term" value="F:ATP binding"/>
    <property type="evidence" value="ECO:0007669"/>
    <property type="project" value="UniProtKB-UniRule"/>
</dbReference>
<organism evidence="12 13">
    <name type="scientific">Paenibacillus bovis</name>
    <dbReference type="NCBI Taxonomy" id="1616788"/>
    <lineage>
        <taxon>Bacteria</taxon>
        <taxon>Bacillati</taxon>
        <taxon>Bacillota</taxon>
        <taxon>Bacilli</taxon>
        <taxon>Bacillales</taxon>
        <taxon>Paenibacillaceae</taxon>
        <taxon>Paenibacillus</taxon>
    </lineage>
</organism>
<comment type="similarity">
    <text evidence="2 11">Belongs to the shikimate kinase family.</text>
</comment>
<evidence type="ECO:0000256" key="8">
    <source>
        <dbReference type="ARBA" id="ARBA00022840"/>
    </source>
</evidence>
<comment type="subunit">
    <text evidence="11">Monomer.</text>
</comment>